<reference evidence="1 2" key="1">
    <citation type="journal article" date="2013" name="Genome Announc.">
        <title>Draft Genome Sequences of Two Pairs of Human Intestinal Bifidobacterium longum subsp. longum Strains, 44B and 1-6B and 35B and 2-2B, Consecutively Isolated from Two Children after a 5-Year Time Period.</title>
        <authorList>
            <person name="Shkoporov A.N."/>
            <person name="Efimov B.A."/>
            <person name="Khokhlova E.V."/>
            <person name="Chaplin A.V."/>
            <person name="Kafarskaya L.I."/>
            <person name="Durkin A.S."/>
            <person name="McCorrison J."/>
            <person name="Torralba M."/>
            <person name="Gillis M."/>
            <person name="Sutton G."/>
            <person name="Weibel D.B."/>
            <person name="Nelson K.E."/>
            <person name="Smeianov V.V."/>
        </authorList>
    </citation>
    <scope>NUCLEOTIDE SEQUENCE [LARGE SCALE GENOMIC DNA]</scope>
    <source>
        <strain evidence="1 2">1-6B</strain>
    </source>
</reference>
<dbReference type="Proteomes" id="UP000006410">
    <property type="component" value="Unassembled WGS sequence"/>
</dbReference>
<gene>
    <name evidence="1" type="ORF">HMPREF1313_1090</name>
</gene>
<evidence type="ECO:0000313" key="2">
    <source>
        <dbReference type="Proteomes" id="UP000006410"/>
    </source>
</evidence>
<protein>
    <submittedName>
        <fullName evidence="1">Uncharacterized protein</fullName>
    </submittedName>
</protein>
<name>A0AA87LRP0_BIFLL</name>
<comment type="caution">
    <text evidence="1">The sequence shown here is derived from an EMBL/GenBank/DDBJ whole genome shotgun (WGS) entry which is preliminary data.</text>
</comment>
<evidence type="ECO:0000313" key="1">
    <source>
        <dbReference type="EMBL" id="EIJ24188.1"/>
    </source>
</evidence>
<accession>A0AA87LRP0</accession>
<sequence length="41" mass="4619">MALPRQLLHRRCFQQVQQCAAFSRPRPSACGCSTRSASGRR</sequence>
<dbReference type="EMBL" id="AJTF01000115">
    <property type="protein sequence ID" value="EIJ24188.1"/>
    <property type="molecule type" value="Genomic_DNA"/>
</dbReference>
<proteinExistence type="predicted"/>
<organism evidence="1 2">
    <name type="scientific">Bifidobacterium longum subsp. longum 1-6B</name>
    <dbReference type="NCBI Taxonomy" id="1161744"/>
    <lineage>
        <taxon>Bacteria</taxon>
        <taxon>Bacillati</taxon>
        <taxon>Actinomycetota</taxon>
        <taxon>Actinomycetes</taxon>
        <taxon>Bifidobacteriales</taxon>
        <taxon>Bifidobacteriaceae</taxon>
        <taxon>Bifidobacterium</taxon>
    </lineage>
</organism>
<dbReference type="AlphaFoldDB" id="A0AA87LRP0"/>